<dbReference type="EMBL" id="AP009044">
    <property type="protein sequence ID" value="BAF54875.1"/>
    <property type="molecule type" value="Genomic_DNA"/>
</dbReference>
<sequence>MVDWVAHKAHRERIMDTHGQWVGILDRDWNPILDIEDWQSADWPGVFADTGSMKMTFDGLLEDGSRNPAVEALLMSDLGNLDDPSSMEQLFHSGIHIAVERPGLKRRVYRVLDLTPEGGQDFPRLMEVTGLDLVEHLKHLPSWADPSNRSKIVQLQFADIQQGSAEDVSRKIVGRNLIGYQQPSLLANMFSWTDPYGNTEEWSRFNPNLHSVICSPIKSGIPSEWTVVSARWDNAWDLLKATWDAAGILPTAELWFPGDLQPFPSYTTLQLPTVVINFKPRSTVTGAAGLLGQGWNHLTRIIDSDDKITTVLGFDDAPIPTADGRDPWVVFDLPEAPRMNIRKSTDHTFLVGGKSPKGLNDVIEVGIKTTIAAVVSMIPMIGPPIAEIIKGGGELLGKLAADRFLNLNEFTDRARKQYHGRSGYISVSKPGEANSTEALQKAWQAKTETAGGLSVEFIVDDPYPYLPGRDFDLGDVVGVRAWGAIWAAYISELSWVSEPGRAVGWRIRLGNLSALADPEALLAANAATVRSVVGRLTTSVNS</sequence>
<evidence type="ECO:0000259" key="1">
    <source>
        <dbReference type="Pfam" id="PF14594"/>
    </source>
</evidence>
<dbReference type="InterPro" id="IPR029432">
    <property type="entry name" value="Gp28/Gp37-like_dom"/>
</dbReference>
<dbReference type="RefSeq" id="WP_011897446.1">
    <property type="nucleotide sequence ID" value="NC_009342.1"/>
</dbReference>
<evidence type="ECO:0000313" key="2">
    <source>
        <dbReference type="EMBL" id="BAF54875.1"/>
    </source>
</evidence>
<reference evidence="2" key="1">
    <citation type="journal article" date="2007" name="Microbiology">
        <title>Comparative analysis of the Corynebacterium glutamicum group and complete genome sequence of strain R.</title>
        <authorList>
            <person name="Yukawa H."/>
            <person name="Omumasaba C.A."/>
            <person name="Nonaka H."/>
            <person name="Kos P."/>
            <person name="Okai N."/>
            <person name="Suzuki N."/>
            <person name="Suda M."/>
            <person name="Tsuge Y."/>
            <person name="Watanabe J."/>
            <person name="Ikeda Y."/>
            <person name="Vertes A.A."/>
            <person name="Inui M."/>
        </authorList>
    </citation>
    <scope>NUCLEOTIDE SEQUENCE</scope>
    <source>
        <strain evidence="2">R</strain>
    </source>
</reference>
<dbReference type="KEGG" id="cgt:cgR_1880"/>
<dbReference type="Pfam" id="PF14594">
    <property type="entry name" value="Sipho_Gp37"/>
    <property type="match status" value="1"/>
</dbReference>
<name>A0AB72VBW5_CORGB</name>
<accession>A0AB72VBW5</accession>
<gene>
    <name evidence="2" type="ordered locus">cgR_1880</name>
</gene>
<proteinExistence type="predicted"/>
<protein>
    <recommendedName>
        <fullName evidence="1">Gp28/Gp37-like domain-containing protein</fullName>
    </recommendedName>
</protein>
<organism evidence="2">
    <name type="scientific">Corynebacterium glutamicum (strain R)</name>
    <dbReference type="NCBI Taxonomy" id="340322"/>
    <lineage>
        <taxon>Bacteria</taxon>
        <taxon>Bacillati</taxon>
        <taxon>Actinomycetota</taxon>
        <taxon>Actinomycetes</taxon>
        <taxon>Mycobacteriales</taxon>
        <taxon>Corynebacteriaceae</taxon>
        <taxon>Corynebacterium</taxon>
    </lineage>
</organism>
<dbReference type="AlphaFoldDB" id="A0AB72VBW5"/>
<feature type="domain" description="Gp28/Gp37-like" evidence="1">
    <location>
        <begin position="23"/>
        <end position="511"/>
    </location>
</feature>
<dbReference type="Proteomes" id="UP000006698">
    <property type="component" value="Chromosome"/>
</dbReference>